<organism evidence="2 3">
    <name type="scientific">Paraburkholderia silvatlantica</name>
    <dbReference type="NCBI Taxonomy" id="321895"/>
    <lineage>
        <taxon>Bacteria</taxon>
        <taxon>Pseudomonadati</taxon>
        <taxon>Pseudomonadota</taxon>
        <taxon>Betaproteobacteria</taxon>
        <taxon>Burkholderiales</taxon>
        <taxon>Burkholderiaceae</taxon>
        <taxon>Paraburkholderia</taxon>
    </lineage>
</organism>
<proteinExistence type="predicted"/>
<dbReference type="Proteomes" id="UP000533533">
    <property type="component" value="Unassembled WGS sequence"/>
</dbReference>
<evidence type="ECO:0000313" key="2">
    <source>
        <dbReference type="EMBL" id="MBB2928347.1"/>
    </source>
</evidence>
<name>A0ABR6FLP3_9BURK</name>
<reference evidence="2 3" key="1">
    <citation type="submission" date="2020-08" db="EMBL/GenBank/DDBJ databases">
        <title>Genomic Encyclopedia of Type Strains, Phase IV (KMG-V): Genome sequencing to study the core and pangenomes of soil and plant-associated prokaryotes.</title>
        <authorList>
            <person name="Whitman W."/>
        </authorList>
    </citation>
    <scope>NUCLEOTIDE SEQUENCE [LARGE SCALE GENOMIC DNA]</scope>
    <source>
        <strain evidence="2 3">SRMrh-85</strain>
    </source>
</reference>
<evidence type="ECO:0000256" key="1">
    <source>
        <dbReference type="SAM" id="MobiDB-lite"/>
    </source>
</evidence>
<feature type="region of interest" description="Disordered" evidence="1">
    <location>
        <begin position="1"/>
        <end position="22"/>
    </location>
</feature>
<sequence>MSSENNQPSDHIADARKLAAPSDTCAHDYLRSDRVCIECGDELDMPPAGAEETSRDT</sequence>
<evidence type="ECO:0000313" key="3">
    <source>
        <dbReference type="Proteomes" id="UP000533533"/>
    </source>
</evidence>
<protein>
    <submittedName>
        <fullName evidence="2">Uncharacterized protein</fullName>
    </submittedName>
</protein>
<comment type="caution">
    <text evidence="2">The sequence shown here is derived from an EMBL/GenBank/DDBJ whole genome shotgun (WGS) entry which is preliminary data.</text>
</comment>
<accession>A0ABR6FLP3</accession>
<dbReference type="EMBL" id="JACHVZ010000007">
    <property type="protein sequence ID" value="MBB2928347.1"/>
    <property type="molecule type" value="Genomic_DNA"/>
</dbReference>
<dbReference type="RefSeq" id="WP_165822789.1">
    <property type="nucleotide sequence ID" value="NZ_JACHVZ010000007.1"/>
</dbReference>
<gene>
    <name evidence="2" type="ORF">FHX59_002769</name>
</gene>
<keyword evidence="3" id="KW-1185">Reference proteome</keyword>